<name>A0A482X125_LAOST</name>
<dbReference type="EMBL" id="QKKF02019844">
    <property type="protein sequence ID" value="RZF39524.1"/>
    <property type="molecule type" value="Genomic_DNA"/>
</dbReference>
<dbReference type="SUPFAM" id="SSF53335">
    <property type="entry name" value="S-adenosyl-L-methionine-dependent methyltransferases"/>
    <property type="match status" value="1"/>
</dbReference>
<dbReference type="FunFam" id="3.30.300.110:FF:000001">
    <property type="entry name" value="tRNA (guanine(37)-N1)-methyltransferase"/>
    <property type="match status" value="1"/>
</dbReference>
<keyword evidence="3 11" id="KW-0489">Methyltransferase</keyword>
<dbReference type="FunCoup" id="A0A482X125">
    <property type="interactions" value="1069"/>
</dbReference>
<keyword evidence="4 11" id="KW-0808">Transferase</keyword>
<feature type="binding site" evidence="11">
    <location>
        <begin position="311"/>
        <end position="312"/>
    </location>
    <ligand>
        <name>S-adenosyl-L-methionine</name>
        <dbReference type="ChEBI" id="CHEBI:59789"/>
    </ligand>
</feature>
<evidence type="ECO:0000313" key="13">
    <source>
        <dbReference type="EMBL" id="RZF39524.1"/>
    </source>
</evidence>
<evidence type="ECO:0000256" key="10">
    <source>
        <dbReference type="ARBA" id="ARBA00047783"/>
    </source>
</evidence>
<keyword evidence="14" id="KW-1185">Reference proteome</keyword>
<dbReference type="InterPro" id="IPR030382">
    <property type="entry name" value="MeTrfase_TRM5/TYW2"/>
</dbReference>
<comment type="catalytic activity">
    <reaction evidence="10 11">
        <text>guanosine(37) in tRNA + S-adenosyl-L-methionine = N(1)-methylguanosine(37) in tRNA + S-adenosyl-L-homocysteine + H(+)</text>
        <dbReference type="Rhea" id="RHEA:36899"/>
        <dbReference type="Rhea" id="RHEA-COMP:10145"/>
        <dbReference type="Rhea" id="RHEA-COMP:10147"/>
        <dbReference type="ChEBI" id="CHEBI:15378"/>
        <dbReference type="ChEBI" id="CHEBI:57856"/>
        <dbReference type="ChEBI" id="CHEBI:59789"/>
        <dbReference type="ChEBI" id="CHEBI:73542"/>
        <dbReference type="ChEBI" id="CHEBI:74269"/>
        <dbReference type="EC" id="2.1.1.228"/>
    </reaction>
</comment>
<keyword evidence="6 11" id="KW-0819">tRNA processing</keyword>
<dbReference type="GO" id="GO:0002939">
    <property type="term" value="P:tRNA N1-guanine methylation"/>
    <property type="evidence" value="ECO:0007669"/>
    <property type="project" value="TreeGrafter"/>
</dbReference>
<keyword evidence="7 11" id="KW-0496">Mitochondrion</keyword>
<feature type="binding site" evidence="11">
    <location>
        <position position="345"/>
    </location>
    <ligand>
        <name>S-adenosyl-L-methionine</name>
        <dbReference type="ChEBI" id="CHEBI:59789"/>
    </ligand>
</feature>
<feature type="binding site" evidence="11">
    <location>
        <position position="245"/>
    </location>
    <ligand>
        <name>S-adenosyl-L-methionine</name>
        <dbReference type="ChEBI" id="CHEBI:59789"/>
    </ligand>
</feature>
<comment type="similarity">
    <text evidence="11">Belongs to the TRM5 / TYW2 family.</text>
</comment>
<dbReference type="PROSITE" id="PS51684">
    <property type="entry name" value="SAM_MT_TRM5_TYW2"/>
    <property type="match status" value="1"/>
</dbReference>
<reference evidence="13 14" key="1">
    <citation type="journal article" date="2017" name="Gigascience">
        <title>Genome sequence of the small brown planthopper, Laodelphax striatellus.</title>
        <authorList>
            <person name="Zhu J."/>
            <person name="Jiang F."/>
            <person name="Wang X."/>
            <person name="Yang P."/>
            <person name="Bao Y."/>
            <person name="Zhao W."/>
            <person name="Wang W."/>
            <person name="Lu H."/>
            <person name="Wang Q."/>
            <person name="Cui N."/>
            <person name="Li J."/>
            <person name="Chen X."/>
            <person name="Luo L."/>
            <person name="Yu J."/>
            <person name="Kang L."/>
            <person name="Cui F."/>
        </authorList>
    </citation>
    <scope>NUCLEOTIDE SEQUENCE [LARGE SCALE GENOMIC DNA]</scope>
    <source>
        <strain evidence="13">Lst14</strain>
    </source>
</reference>
<feature type="binding site" evidence="11">
    <location>
        <begin position="283"/>
        <end position="284"/>
    </location>
    <ligand>
        <name>S-adenosyl-L-methionine</name>
        <dbReference type="ChEBI" id="CHEBI:59789"/>
    </ligand>
</feature>
<dbReference type="InterPro" id="IPR029063">
    <property type="entry name" value="SAM-dependent_MTases_sf"/>
</dbReference>
<dbReference type="CDD" id="cd02440">
    <property type="entry name" value="AdoMet_MTases"/>
    <property type="match status" value="1"/>
</dbReference>
<evidence type="ECO:0000256" key="9">
    <source>
        <dbReference type="ARBA" id="ARBA00045951"/>
    </source>
</evidence>
<evidence type="ECO:0000256" key="11">
    <source>
        <dbReference type="HAMAP-Rule" id="MF_03152"/>
    </source>
</evidence>
<comment type="similarity">
    <text evidence="1">Belongs to the class I-like SAM-binding methyltransferase superfamily. TRM5/TYW2 family.</text>
</comment>
<dbReference type="Gene3D" id="3.30.300.110">
    <property type="entry name" value="Met-10+ protein-like domains"/>
    <property type="match status" value="1"/>
</dbReference>
<comment type="subcellular location">
    <subcellularLocation>
        <location evidence="11">Mitochondrion matrix</location>
    </subcellularLocation>
    <subcellularLocation>
        <location evidence="11">Nucleus</location>
    </subcellularLocation>
    <subcellularLocation>
        <location evidence="11">Cytoplasm</location>
    </subcellularLocation>
    <text evidence="11">Predominantly in the mitochondria and in the nucleus.</text>
</comment>
<evidence type="ECO:0000256" key="7">
    <source>
        <dbReference type="ARBA" id="ARBA00023128"/>
    </source>
</evidence>
<dbReference type="GO" id="GO:0005759">
    <property type="term" value="C:mitochondrial matrix"/>
    <property type="evidence" value="ECO:0007669"/>
    <property type="project" value="UniProtKB-SubCell"/>
</dbReference>
<dbReference type="GO" id="GO:0052906">
    <property type="term" value="F:tRNA (guanine(37)-N1)-methyltransferase activity"/>
    <property type="evidence" value="ECO:0007669"/>
    <property type="project" value="UniProtKB-UniRule"/>
</dbReference>
<dbReference type="Pfam" id="PF25133">
    <property type="entry name" value="TYW2_N_2"/>
    <property type="match status" value="1"/>
</dbReference>
<dbReference type="InterPro" id="IPR025792">
    <property type="entry name" value="tRNA_Gua_MeTrfase_euk"/>
</dbReference>
<keyword evidence="5 11" id="KW-0949">S-adenosyl-L-methionine</keyword>
<feature type="domain" description="SAM-dependent methyltransferase TRM5/TYW2-type" evidence="12">
    <location>
        <begin position="156"/>
        <end position="445"/>
    </location>
</feature>
<evidence type="ECO:0000313" key="14">
    <source>
        <dbReference type="Proteomes" id="UP000291343"/>
    </source>
</evidence>
<keyword evidence="8 11" id="KW-0539">Nucleus</keyword>
<dbReference type="AlphaFoldDB" id="A0A482X125"/>
<evidence type="ECO:0000256" key="8">
    <source>
        <dbReference type="ARBA" id="ARBA00023242"/>
    </source>
</evidence>
<accession>A0A482X125</accession>
<evidence type="ECO:0000256" key="2">
    <source>
        <dbReference type="ARBA" id="ARBA00022490"/>
    </source>
</evidence>
<evidence type="ECO:0000256" key="6">
    <source>
        <dbReference type="ARBA" id="ARBA00022694"/>
    </source>
</evidence>
<sequence length="464" mass="53113">MEACQLGNRKPSDVSEDIKRTIRIPPEKCRGLKVIEDKSVFTKLTEVPCLVTCARNIGKLHNILRKYLIHLRNFKPVRQFINDDGVLDEQKRTILLDPDIIFSFDSFLDKEKEEMKNVGVTKDDFSFIKIEISYDNWLLNDLIKAVLPVNLNFSGFTVVGHIAHLNLREELLEYKYVLASILIDSVPGVKTVVNKLDSISEQFRHFKMELLAGEDNFDVTVKANQCVFEFNFKKVYWNSRLTTEHSRLVKSLRYFDILYDVCCGVGPFAVMAAKKGCKVLANDLNPDAVTYLKKNIALNKLQGLVETFNMDGNDFIKTVIKNNLLTRNTGKETPDKYPKANIVINLPESSHTLLKSFLGIFSFKEFTDLRLDIILHLYVFVKGDGKNEQETIPSETKVSEREHEAKELIKKGFGVDLNDDVMEVFYVRHVSPTKDMVRVSLKLGVEVLVERGTKRKFEDSCPSN</sequence>
<dbReference type="InterPro" id="IPR056743">
    <property type="entry name" value="TRM5-TYW2-like_MTfase"/>
</dbReference>
<dbReference type="InParanoid" id="A0A482X125"/>
<dbReference type="SMR" id="A0A482X125"/>
<evidence type="ECO:0000256" key="3">
    <source>
        <dbReference type="ARBA" id="ARBA00022603"/>
    </source>
</evidence>
<dbReference type="EC" id="2.1.1.228" evidence="11"/>
<dbReference type="Gene3D" id="3.40.50.150">
    <property type="entry name" value="Vaccinia Virus protein VP39"/>
    <property type="match status" value="1"/>
</dbReference>
<gene>
    <name evidence="13" type="ORF">LSTR_LSTR001045</name>
</gene>
<evidence type="ECO:0000256" key="4">
    <source>
        <dbReference type="ARBA" id="ARBA00022679"/>
    </source>
</evidence>
<dbReference type="Pfam" id="PF02475">
    <property type="entry name" value="TRM5-TYW2_MTfase"/>
    <property type="match status" value="1"/>
</dbReference>
<dbReference type="PANTHER" id="PTHR23245:SF36">
    <property type="entry name" value="TRNA (GUANINE(37)-N1)-METHYLTRANSFERASE"/>
    <property type="match status" value="1"/>
</dbReference>
<evidence type="ECO:0000259" key="12">
    <source>
        <dbReference type="PROSITE" id="PS51684"/>
    </source>
</evidence>
<dbReference type="HAMAP" id="MF_03152">
    <property type="entry name" value="TRM5"/>
    <property type="match status" value="1"/>
</dbReference>
<dbReference type="STRING" id="195883.A0A482X125"/>
<dbReference type="InterPro" id="IPR056744">
    <property type="entry name" value="TRM5/TYW2-like_N"/>
</dbReference>
<dbReference type="GO" id="GO:0005634">
    <property type="term" value="C:nucleus"/>
    <property type="evidence" value="ECO:0007669"/>
    <property type="project" value="UniProtKB-SubCell"/>
</dbReference>
<comment type="subunit">
    <text evidence="11">Monomer.</text>
</comment>
<keyword evidence="2 11" id="KW-0963">Cytoplasm</keyword>
<dbReference type="PANTHER" id="PTHR23245">
    <property type="entry name" value="TRNA METHYLTRANSFERASE"/>
    <property type="match status" value="1"/>
</dbReference>
<dbReference type="Proteomes" id="UP000291343">
    <property type="component" value="Unassembled WGS sequence"/>
</dbReference>
<dbReference type="OrthoDB" id="408788at2759"/>
<evidence type="ECO:0000256" key="5">
    <source>
        <dbReference type="ARBA" id="ARBA00022691"/>
    </source>
</evidence>
<comment type="function">
    <text evidence="9">Involved in mitochondrial tRNA methylation. Specifically methylates the N1 position of guanosine-37 in various tRNAs. Methylation is not dependent on the nature of the nucleoside 5' of the target nucleoside. This is the first step in the biosynthesis of wybutosine (yW), a modified base adjacent to the anticodon of tRNAs and required for accurate decoding.</text>
</comment>
<comment type="function">
    <text evidence="11">Specifically methylates the N1 position of guanosine-37 in various cytoplasmic and mitochondrial tRNAs. Methylation is not dependent on the nature of the nucleoside 5' of the target nucleoside. This is the first step in the biosynthesis of wybutosine (yW), a modified base adjacent to the anticodon of tRNAs and required for accurate decoding.</text>
</comment>
<organism evidence="13 14">
    <name type="scientific">Laodelphax striatellus</name>
    <name type="common">Small brown planthopper</name>
    <name type="synonym">Delphax striatella</name>
    <dbReference type="NCBI Taxonomy" id="195883"/>
    <lineage>
        <taxon>Eukaryota</taxon>
        <taxon>Metazoa</taxon>
        <taxon>Ecdysozoa</taxon>
        <taxon>Arthropoda</taxon>
        <taxon>Hexapoda</taxon>
        <taxon>Insecta</taxon>
        <taxon>Pterygota</taxon>
        <taxon>Neoptera</taxon>
        <taxon>Paraneoptera</taxon>
        <taxon>Hemiptera</taxon>
        <taxon>Auchenorrhyncha</taxon>
        <taxon>Fulgoroidea</taxon>
        <taxon>Delphacidae</taxon>
        <taxon>Criomorphinae</taxon>
        <taxon>Laodelphax</taxon>
    </lineage>
</organism>
<evidence type="ECO:0000256" key="1">
    <source>
        <dbReference type="ARBA" id="ARBA00009775"/>
    </source>
</evidence>
<protein>
    <recommendedName>
        <fullName evidence="11">tRNA (guanine(37)-N1)-methyltransferase</fullName>
        <ecNumber evidence="11">2.1.1.228</ecNumber>
    </recommendedName>
    <alternativeName>
        <fullName evidence="11">M1G-methyltransferase</fullName>
    </alternativeName>
    <alternativeName>
        <fullName evidence="11">tRNA [GM37] methyltransferase</fullName>
    </alternativeName>
    <alternativeName>
        <fullName evidence="11">tRNA methyltransferase 5 homolog</fullName>
    </alternativeName>
</protein>
<comment type="caution">
    <text evidence="13">The sequence shown here is derived from an EMBL/GenBank/DDBJ whole genome shotgun (WGS) entry which is preliminary data.</text>
</comment>
<dbReference type="GO" id="GO:0070901">
    <property type="term" value="P:mitochondrial tRNA methylation"/>
    <property type="evidence" value="ECO:0007669"/>
    <property type="project" value="UniProtKB-ARBA"/>
</dbReference>
<proteinExistence type="inferred from homology"/>